<dbReference type="PANTHER" id="PTHR31606:SF1">
    <property type="entry name" value="WW DOMAIN BINDING PROTEIN 2, ISOFORM E"/>
    <property type="match status" value="1"/>
</dbReference>
<dbReference type="AlphaFoldDB" id="A0A066V9P5"/>
<dbReference type="SUPFAM" id="SSF50729">
    <property type="entry name" value="PH domain-like"/>
    <property type="match status" value="1"/>
</dbReference>
<dbReference type="OrthoDB" id="1259151at2759"/>
<dbReference type="GO" id="GO:0005634">
    <property type="term" value="C:nucleus"/>
    <property type="evidence" value="ECO:0007669"/>
    <property type="project" value="TreeGrafter"/>
</dbReference>
<dbReference type="GeneID" id="25263389"/>
<organism evidence="2 3">
    <name type="scientific">Tilletiaria anomala (strain ATCC 24038 / CBS 436.72 / UBC 951)</name>
    <dbReference type="NCBI Taxonomy" id="1037660"/>
    <lineage>
        <taxon>Eukaryota</taxon>
        <taxon>Fungi</taxon>
        <taxon>Dikarya</taxon>
        <taxon>Basidiomycota</taxon>
        <taxon>Ustilaginomycotina</taxon>
        <taxon>Exobasidiomycetes</taxon>
        <taxon>Georgefischeriales</taxon>
        <taxon>Tilletiariaceae</taxon>
        <taxon>Tilletiaria</taxon>
    </lineage>
</organism>
<feature type="region of interest" description="Disordered" evidence="1">
    <location>
        <begin position="190"/>
        <end position="300"/>
    </location>
</feature>
<dbReference type="RefSeq" id="XP_013240637.1">
    <property type="nucleotide sequence ID" value="XM_013385183.1"/>
</dbReference>
<dbReference type="GO" id="GO:0031490">
    <property type="term" value="F:chromatin DNA binding"/>
    <property type="evidence" value="ECO:0007669"/>
    <property type="project" value="TreeGrafter"/>
</dbReference>
<dbReference type="HOGENOM" id="CLU_771919_0_0_1"/>
<name>A0A066V9P5_TILAU</name>
<feature type="compositionally biased region" description="Low complexity" evidence="1">
    <location>
        <begin position="204"/>
        <end position="232"/>
    </location>
</feature>
<evidence type="ECO:0008006" key="4">
    <source>
        <dbReference type="Google" id="ProtNLM"/>
    </source>
</evidence>
<dbReference type="Proteomes" id="UP000027361">
    <property type="component" value="Unassembled WGS sequence"/>
</dbReference>
<accession>A0A066V9P5</accession>
<dbReference type="GO" id="GO:0003713">
    <property type="term" value="F:transcription coactivator activity"/>
    <property type="evidence" value="ECO:0007669"/>
    <property type="project" value="InterPro"/>
</dbReference>
<dbReference type="InParanoid" id="A0A066V9P5"/>
<reference evidence="2 3" key="1">
    <citation type="submission" date="2014-05" db="EMBL/GenBank/DDBJ databases">
        <title>Draft genome sequence of a rare smut relative, Tilletiaria anomala UBC 951.</title>
        <authorList>
            <consortium name="DOE Joint Genome Institute"/>
            <person name="Toome M."/>
            <person name="Kuo A."/>
            <person name="Henrissat B."/>
            <person name="Lipzen A."/>
            <person name="Tritt A."/>
            <person name="Yoshinaga Y."/>
            <person name="Zane M."/>
            <person name="Barry K."/>
            <person name="Grigoriev I.V."/>
            <person name="Spatafora J.W."/>
            <person name="Aimea M.C."/>
        </authorList>
    </citation>
    <scope>NUCLEOTIDE SEQUENCE [LARGE SCALE GENOMIC DNA]</scope>
    <source>
        <strain evidence="2 3">UBC 951</strain>
    </source>
</reference>
<dbReference type="EMBL" id="JMSN01000122">
    <property type="protein sequence ID" value="KDN38201.1"/>
    <property type="molecule type" value="Genomic_DNA"/>
</dbReference>
<keyword evidence="3" id="KW-1185">Reference proteome</keyword>
<evidence type="ECO:0000313" key="2">
    <source>
        <dbReference type="EMBL" id="KDN38201.1"/>
    </source>
</evidence>
<evidence type="ECO:0000313" key="3">
    <source>
        <dbReference type="Proteomes" id="UP000027361"/>
    </source>
</evidence>
<protein>
    <recommendedName>
        <fullName evidence="4">WW domain-containing protein</fullName>
    </recommendedName>
</protein>
<comment type="caution">
    <text evidence="2">The sequence shown here is derived from an EMBL/GenBank/DDBJ whole genome shotgun (WGS) entry which is preliminary data.</text>
</comment>
<dbReference type="InterPro" id="IPR044852">
    <property type="entry name" value="WBP2-like"/>
</dbReference>
<evidence type="ECO:0000256" key="1">
    <source>
        <dbReference type="SAM" id="MobiDB-lite"/>
    </source>
</evidence>
<dbReference type="PANTHER" id="PTHR31606">
    <property type="entry name" value="WW DOMAIN BINDING PROTEIN 2, ISOFORM E"/>
    <property type="match status" value="1"/>
</dbReference>
<sequence>MALNWTMLNEDGTAPVPLPSEKVFFFAPGCELNLSFKTPAGEKKWKAKGTAYVTNQRVMFLRQPLLPPHAVTSDVLQSLSVPLSNFLDTRYMIPVFSAPYYEAAIIPVPGGGLPEVTNTASASSPASANSPAKGMWTMYFNEGRGLEFRSAVEEVKVRMEEMHGRAQHMESLPLYEPPAPQHALAALSLSTSDAGAESSQRSQAHGAGPPAEPAGASANASGSGSANTAASGILPDDDDLQAAQVVVELEEREREAAQRGAIVGQHEQAQDAQLSPRRQASILHPCDPELPPAYDDVYTS</sequence>
<gene>
    <name evidence="2" type="ORF">K437DRAFT_251430</name>
</gene>
<proteinExistence type="predicted"/>
<dbReference type="STRING" id="1037660.A0A066V9P5"/>
<dbReference type="FunCoup" id="A0A066V9P5">
    <property type="interactions" value="158"/>
</dbReference>
<dbReference type="OMA" id="SPAHESI"/>